<dbReference type="Proteomes" id="UP000606786">
    <property type="component" value="Unassembled WGS sequence"/>
</dbReference>
<protein>
    <submittedName>
        <fullName evidence="2">(Mediterranean fruit fly) hypothetical protein</fullName>
    </submittedName>
</protein>
<evidence type="ECO:0000313" key="3">
    <source>
        <dbReference type="Proteomes" id="UP000606786"/>
    </source>
</evidence>
<feature type="signal peptide" evidence="1">
    <location>
        <begin position="1"/>
        <end position="16"/>
    </location>
</feature>
<dbReference type="Pfam" id="PF02756">
    <property type="entry name" value="GYR"/>
    <property type="match status" value="9"/>
</dbReference>
<dbReference type="EMBL" id="CAJHJT010000034">
    <property type="protein sequence ID" value="CAD7004054.1"/>
    <property type="molecule type" value="Genomic_DNA"/>
</dbReference>
<sequence length="504" mass="57146">MKLFVALFAVIAVVAAVDVPSNDYLPPAESVAFEQVAIAEPQEAAVLADDGYRYKTVRRLKYRHRRDVNELPSNEYLPPVAESAPVAVAQEVAFAPQESAVLADDGYRYKTVRRLKYRHRRDVNELPSNEYLPPVAESAPVAVAQEVSFVPQESAVLADDGYRYKTVRRLKYRHRRDVNELPSNEYLPPVAESAPVAVAQEVAFAPQESAVLADDGYRYKTVRRLKYRHRRDVNELPSNEYLPPVAESAPVAVAQEVSFVPQESAVLADDGYRYKTVRRLKYRHRRDVNELPSNEYLPPVAESAPVAVAQEVAFAPQETAVLADDGYRYKTVRRLKYRHRRDVNELPSNEYLPPAAESAPVAVAQEVAFAPQESAVLADDGYRYKTVRRLKYRHRRDVNELPSNEYLPPVAESAPVAVVDVPQESAVFADDGYRYKTVRRLKYRHRRDVNELPSNEYLPPVAASAPVAVAEQQVFVEPQESAALADDGYRYKTVRRLKYRHRRV</sequence>
<dbReference type="InterPro" id="IPR004019">
    <property type="entry name" value="YLP_motif"/>
</dbReference>
<keyword evidence="3" id="KW-1185">Reference proteome</keyword>
<evidence type="ECO:0000313" key="2">
    <source>
        <dbReference type="EMBL" id="CAD7004054.1"/>
    </source>
</evidence>
<dbReference type="AlphaFoldDB" id="A0A811UZC5"/>
<dbReference type="InterPro" id="IPR004011">
    <property type="entry name" value="Gyr_motif"/>
</dbReference>
<dbReference type="SMART" id="SM00713">
    <property type="entry name" value="GYR"/>
    <property type="match status" value="9"/>
</dbReference>
<name>A0A811UZC5_CERCA</name>
<comment type="caution">
    <text evidence="2">The sequence shown here is derived from an EMBL/GenBank/DDBJ whole genome shotgun (WGS) entry which is preliminary data.</text>
</comment>
<evidence type="ECO:0000256" key="1">
    <source>
        <dbReference type="SAM" id="SignalP"/>
    </source>
</evidence>
<reference evidence="2" key="1">
    <citation type="submission" date="2020-11" db="EMBL/GenBank/DDBJ databases">
        <authorList>
            <person name="Whitehead M."/>
        </authorList>
    </citation>
    <scope>NUCLEOTIDE SEQUENCE</scope>
    <source>
        <strain evidence="2">EGII</strain>
    </source>
</reference>
<keyword evidence="1" id="KW-0732">Signal</keyword>
<dbReference type="Pfam" id="PF02757">
    <property type="entry name" value="YLP"/>
    <property type="match status" value="9"/>
</dbReference>
<organism evidence="2 3">
    <name type="scientific">Ceratitis capitata</name>
    <name type="common">Mediterranean fruit fly</name>
    <name type="synonym">Tephritis capitata</name>
    <dbReference type="NCBI Taxonomy" id="7213"/>
    <lineage>
        <taxon>Eukaryota</taxon>
        <taxon>Metazoa</taxon>
        <taxon>Ecdysozoa</taxon>
        <taxon>Arthropoda</taxon>
        <taxon>Hexapoda</taxon>
        <taxon>Insecta</taxon>
        <taxon>Pterygota</taxon>
        <taxon>Neoptera</taxon>
        <taxon>Endopterygota</taxon>
        <taxon>Diptera</taxon>
        <taxon>Brachycera</taxon>
        <taxon>Muscomorpha</taxon>
        <taxon>Tephritoidea</taxon>
        <taxon>Tephritidae</taxon>
        <taxon>Ceratitis</taxon>
        <taxon>Ceratitis</taxon>
    </lineage>
</organism>
<proteinExistence type="predicted"/>
<dbReference type="OrthoDB" id="8069123at2759"/>
<accession>A0A811UZC5</accession>
<feature type="chain" id="PRO_5032450467" evidence="1">
    <location>
        <begin position="17"/>
        <end position="504"/>
    </location>
</feature>
<gene>
    <name evidence="2" type="ORF">CCAP1982_LOCUS12479</name>
</gene>